<proteinExistence type="predicted"/>
<sequence length="138" mass="16180">MGFISFLEVRCRLTSDIDCRFTDTLYLHNSYLPMKISTVNTSYHIQHQVYINYNNCDHMIIVKIQQTNEFYADVIRKRKCKENRKRLDILFQGADSINFFHNIVRSCGTYTATAFWTSQITFCILFSSSHSLGRITLA</sequence>
<dbReference type="AlphaFoldDB" id="A0A8D8R3V4"/>
<accession>A0A8D8R3V4</accession>
<name>A0A8D8R3V4_9HEMI</name>
<protein>
    <submittedName>
        <fullName evidence="1">Uncharacterized protein</fullName>
    </submittedName>
</protein>
<dbReference type="EMBL" id="HBUF01122402">
    <property type="protein sequence ID" value="CAG6642420.1"/>
    <property type="molecule type" value="Transcribed_RNA"/>
</dbReference>
<organism evidence="1">
    <name type="scientific">Cacopsylla melanoneura</name>
    <dbReference type="NCBI Taxonomy" id="428564"/>
    <lineage>
        <taxon>Eukaryota</taxon>
        <taxon>Metazoa</taxon>
        <taxon>Ecdysozoa</taxon>
        <taxon>Arthropoda</taxon>
        <taxon>Hexapoda</taxon>
        <taxon>Insecta</taxon>
        <taxon>Pterygota</taxon>
        <taxon>Neoptera</taxon>
        <taxon>Paraneoptera</taxon>
        <taxon>Hemiptera</taxon>
        <taxon>Sternorrhyncha</taxon>
        <taxon>Psylloidea</taxon>
        <taxon>Psyllidae</taxon>
        <taxon>Psyllinae</taxon>
        <taxon>Cacopsylla</taxon>
    </lineage>
</organism>
<evidence type="ECO:0000313" key="1">
    <source>
        <dbReference type="EMBL" id="CAG6642420.1"/>
    </source>
</evidence>
<reference evidence="1" key="1">
    <citation type="submission" date="2021-05" db="EMBL/GenBank/DDBJ databases">
        <authorList>
            <person name="Alioto T."/>
            <person name="Alioto T."/>
            <person name="Gomez Garrido J."/>
        </authorList>
    </citation>
    <scope>NUCLEOTIDE SEQUENCE</scope>
</reference>